<evidence type="ECO:0000313" key="1">
    <source>
        <dbReference type="EMBL" id="GAF89886.1"/>
    </source>
</evidence>
<sequence length="83" mass="9678">MDKNVLDRILSGLADKNIRFQHTRRLLKDFGFSERIKGDHHIFYKEGIEEIINLQPLKGGKSKSYQVKQVRGIILKYKLHGEA</sequence>
<proteinExistence type="predicted"/>
<evidence type="ECO:0008006" key="2">
    <source>
        <dbReference type="Google" id="ProtNLM"/>
    </source>
</evidence>
<dbReference type="EMBL" id="BARS01011435">
    <property type="protein sequence ID" value="GAF89886.1"/>
    <property type="molecule type" value="Genomic_DNA"/>
</dbReference>
<accession>X0TRR2</accession>
<comment type="caution">
    <text evidence="1">The sequence shown here is derived from an EMBL/GenBank/DDBJ whole genome shotgun (WGS) entry which is preliminary data.</text>
</comment>
<name>X0TRR2_9ZZZZ</name>
<gene>
    <name evidence="1" type="ORF">S01H1_20799</name>
</gene>
<protein>
    <recommendedName>
        <fullName evidence="2">Toxin HicA</fullName>
    </recommendedName>
</protein>
<dbReference type="AlphaFoldDB" id="X0TRR2"/>
<reference evidence="1" key="1">
    <citation type="journal article" date="2014" name="Front. Microbiol.">
        <title>High frequency of phylogenetically diverse reductive dehalogenase-homologous genes in deep subseafloor sedimentary metagenomes.</title>
        <authorList>
            <person name="Kawai M."/>
            <person name="Futagami T."/>
            <person name="Toyoda A."/>
            <person name="Takaki Y."/>
            <person name="Nishi S."/>
            <person name="Hori S."/>
            <person name="Arai W."/>
            <person name="Tsubouchi T."/>
            <person name="Morono Y."/>
            <person name="Uchiyama I."/>
            <person name="Ito T."/>
            <person name="Fujiyama A."/>
            <person name="Inagaki F."/>
            <person name="Takami H."/>
        </authorList>
    </citation>
    <scope>NUCLEOTIDE SEQUENCE</scope>
    <source>
        <strain evidence="1">Expedition CK06-06</strain>
    </source>
</reference>
<organism evidence="1">
    <name type="scientific">marine sediment metagenome</name>
    <dbReference type="NCBI Taxonomy" id="412755"/>
    <lineage>
        <taxon>unclassified sequences</taxon>
        <taxon>metagenomes</taxon>
        <taxon>ecological metagenomes</taxon>
    </lineage>
</organism>